<keyword evidence="4" id="KW-1185">Reference proteome</keyword>
<proteinExistence type="predicted"/>
<dbReference type="AlphaFoldDB" id="A0A5C3NH56"/>
<evidence type="ECO:0000313" key="4">
    <source>
        <dbReference type="Proteomes" id="UP000305948"/>
    </source>
</evidence>
<evidence type="ECO:0000313" key="3">
    <source>
        <dbReference type="EMBL" id="TFK56195.1"/>
    </source>
</evidence>
<organism evidence="3 4">
    <name type="scientific">Heliocybe sulcata</name>
    <dbReference type="NCBI Taxonomy" id="5364"/>
    <lineage>
        <taxon>Eukaryota</taxon>
        <taxon>Fungi</taxon>
        <taxon>Dikarya</taxon>
        <taxon>Basidiomycota</taxon>
        <taxon>Agaricomycotina</taxon>
        <taxon>Agaricomycetes</taxon>
        <taxon>Gloeophyllales</taxon>
        <taxon>Gloeophyllaceae</taxon>
        <taxon>Heliocybe</taxon>
    </lineage>
</organism>
<name>A0A5C3NH56_9AGAM</name>
<accession>A0A5C3NH56</accession>
<feature type="domain" description="A to I editase" evidence="2">
    <location>
        <begin position="48"/>
        <end position="389"/>
    </location>
</feature>
<dbReference type="GO" id="GO:0003726">
    <property type="term" value="F:double-stranded RNA adenosine deaminase activity"/>
    <property type="evidence" value="ECO:0007669"/>
    <property type="project" value="TreeGrafter"/>
</dbReference>
<dbReference type="GO" id="GO:0005730">
    <property type="term" value="C:nucleolus"/>
    <property type="evidence" value="ECO:0007669"/>
    <property type="project" value="TreeGrafter"/>
</dbReference>
<evidence type="ECO:0000259" key="2">
    <source>
        <dbReference type="PROSITE" id="PS50141"/>
    </source>
</evidence>
<dbReference type="PANTHER" id="PTHR10910">
    <property type="entry name" value="EUKARYOTE SPECIFIC DSRNA BINDING PROTEIN"/>
    <property type="match status" value="1"/>
</dbReference>
<dbReference type="PANTHER" id="PTHR10910:SF62">
    <property type="entry name" value="AT07585P-RELATED"/>
    <property type="match status" value="1"/>
</dbReference>
<reference evidence="3 4" key="1">
    <citation type="journal article" date="2019" name="Nat. Ecol. Evol.">
        <title>Megaphylogeny resolves global patterns of mushroom evolution.</title>
        <authorList>
            <person name="Varga T."/>
            <person name="Krizsan K."/>
            <person name="Foldi C."/>
            <person name="Dima B."/>
            <person name="Sanchez-Garcia M."/>
            <person name="Sanchez-Ramirez S."/>
            <person name="Szollosi G.J."/>
            <person name="Szarkandi J.G."/>
            <person name="Papp V."/>
            <person name="Albert L."/>
            <person name="Andreopoulos W."/>
            <person name="Angelini C."/>
            <person name="Antonin V."/>
            <person name="Barry K.W."/>
            <person name="Bougher N.L."/>
            <person name="Buchanan P."/>
            <person name="Buyck B."/>
            <person name="Bense V."/>
            <person name="Catcheside P."/>
            <person name="Chovatia M."/>
            <person name="Cooper J."/>
            <person name="Damon W."/>
            <person name="Desjardin D."/>
            <person name="Finy P."/>
            <person name="Geml J."/>
            <person name="Haridas S."/>
            <person name="Hughes K."/>
            <person name="Justo A."/>
            <person name="Karasinski D."/>
            <person name="Kautmanova I."/>
            <person name="Kiss B."/>
            <person name="Kocsube S."/>
            <person name="Kotiranta H."/>
            <person name="LaButti K.M."/>
            <person name="Lechner B.E."/>
            <person name="Liimatainen K."/>
            <person name="Lipzen A."/>
            <person name="Lukacs Z."/>
            <person name="Mihaltcheva S."/>
            <person name="Morgado L.N."/>
            <person name="Niskanen T."/>
            <person name="Noordeloos M.E."/>
            <person name="Ohm R.A."/>
            <person name="Ortiz-Santana B."/>
            <person name="Ovrebo C."/>
            <person name="Racz N."/>
            <person name="Riley R."/>
            <person name="Savchenko A."/>
            <person name="Shiryaev A."/>
            <person name="Soop K."/>
            <person name="Spirin V."/>
            <person name="Szebenyi C."/>
            <person name="Tomsovsky M."/>
            <person name="Tulloss R.E."/>
            <person name="Uehling J."/>
            <person name="Grigoriev I.V."/>
            <person name="Vagvolgyi C."/>
            <person name="Papp T."/>
            <person name="Martin F.M."/>
            <person name="Miettinen O."/>
            <person name="Hibbett D.S."/>
            <person name="Nagy L.G."/>
        </authorList>
    </citation>
    <scope>NUCLEOTIDE SEQUENCE [LARGE SCALE GENOMIC DNA]</scope>
    <source>
        <strain evidence="3 4">OMC1185</strain>
    </source>
</reference>
<gene>
    <name evidence="3" type="ORF">OE88DRAFT_1621378</name>
</gene>
<dbReference type="STRING" id="5364.A0A5C3NH56"/>
<dbReference type="SMART" id="SM00552">
    <property type="entry name" value="ADEAMc"/>
    <property type="match status" value="1"/>
</dbReference>
<dbReference type="InterPro" id="IPR002466">
    <property type="entry name" value="A_deamin"/>
</dbReference>
<sequence length="412" mass="45379">MLQTPIDELVSIVHDLYNTLAFTPPPKQFTILAAFILTSSQCSPHVISVGTGVKCLPASRLPERGDALHDSHAEVLARRGAVRWFLEEIQRSVDSPSPWFRKREDVTEKYALCENVEVTMYVSTVPCGDASTRYLSSFQDPAMAALKDSTVWPSLAPGLASRGRDNYSLTGVLRTKPGRADSPPTLCMSCSDKIARWNVLGIQGALLADLMEPVYITRIVIGEVPLGMQEQVKADCERAFYGRLDGISGTPSLPYSLHRPSVTFTSIPFIHSRTSILPSVSSPSSCNESLTYTPPTSEILINGLRRGVPPKHRSNPKFRPRLSKLALYNLYLETRGVLGLPPFAQPRPRPTYFACKYSKTSYQAAKAVLQGKGAPFEGWIQSGQRWESFDSNSELVPSTRMAGSSPDSLVRE</sequence>
<feature type="region of interest" description="Disordered" evidence="1">
    <location>
        <begin position="390"/>
        <end position="412"/>
    </location>
</feature>
<dbReference type="GO" id="GO:0006396">
    <property type="term" value="P:RNA processing"/>
    <property type="evidence" value="ECO:0007669"/>
    <property type="project" value="InterPro"/>
</dbReference>
<dbReference type="EMBL" id="ML213504">
    <property type="protein sequence ID" value="TFK56195.1"/>
    <property type="molecule type" value="Genomic_DNA"/>
</dbReference>
<dbReference type="PROSITE" id="PS50141">
    <property type="entry name" value="A_DEAMIN_EDITASE"/>
    <property type="match status" value="1"/>
</dbReference>
<evidence type="ECO:0000256" key="1">
    <source>
        <dbReference type="SAM" id="MobiDB-lite"/>
    </source>
</evidence>
<dbReference type="Pfam" id="PF02137">
    <property type="entry name" value="A_deamin"/>
    <property type="match status" value="1"/>
</dbReference>
<dbReference type="OrthoDB" id="10268011at2759"/>
<dbReference type="GO" id="GO:0005737">
    <property type="term" value="C:cytoplasm"/>
    <property type="evidence" value="ECO:0007669"/>
    <property type="project" value="TreeGrafter"/>
</dbReference>
<dbReference type="GO" id="GO:0006382">
    <property type="term" value="P:adenosine to inosine editing"/>
    <property type="evidence" value="ECO:0007669"/>
    <property type="project" value="TreeGrafter"/>
</dbReference>
<protein>
    <submittedName>
        <fullName evidence="3">Adenosine deaminase/editase</fullName>
    </submittedName>
</protein>
<dbReference type="GO" id="GO:0003725">
    <property type="term" value="F:double-stranded RNA binding"/>
    <property type="evidence" value="ECO:0007669"/>
    <property type="project" value="TreeGrafter"/>
</dbReference>
<dbReference type="GO" id="GO:0008251">
    <property type="term" value="F:tRNA-specific adenosine deaminase activity"/>
    <property type="evidence" value="ECO:0007669"/>
    <property type="project" value="TreeGrafter"/>
</dbReference>
<dbReference type="Proteomes" id="UP000305948">
    <property type="component" value="Unassembled WGS sequence"/>
</dbReference>